<dbReference type="EMBL" id="AOIU01000026">
    <property type="protein sequence ID" value="ELZ25047.1"/>
    <property type="molecule type" value="Genomic_DNA"/>
</dbReference>
<gene>
    <name evidence="2" type="ORF">C475_10889</name>
</gene>
<organism evidence="2 3">
    <name type="scientific">Halosimplex carlsbadense 2-9-1</name>
    <dbReference type="NCBI Taxonomy" id="797114"/>
    <lineage>
        <taxon>Archaea</taxon>
        <taxon>Methanobacteriati</taxon>
        <taxon>Methanobacteriota</taxon>
        <taxon>Stenosarchaea group</taxon>
        <taxon>Halobacteria</taxon>
        <taxon>Halobacteriales</taxon>
        <taxon>Haloarculaceae</taxon>
        <taxon>Halosimplex</taxon>
    </lineage>
</organism>
<sequence>MSSSSSAASASLRVSRSHSGSPSSSLICSDHVRHVQLVERRQRFLARFEEPLRFAEFLADLLYLCLCEVRV</sequence>
<evidence type="ECO:0000313" key="3">
    <source>
        <dbReference type="Proteomes" id="UP000011626"/>
    </source>
</evidence>
<feature type="region of interest" description="Disordered" evidence="1">
    <location>
        <begin position="1"/>
        <end position="26"/>
    </location>
</feature>
<name>M0CRP0_9EURY</name>
<proteinExistence type="predicted"/>
<feature type="compositionally biased region" description="Low complexity" evidence="1">
    <location>
        <begin position="1"/>
        <end position="25"/>
    </location>
</feature>
<reference evidence="2 3" key="1">
    <citation type="journal article" date="2014" name="PLoS Genet.">
        <title>Phylogenetically driven sequencing of extremely halophilic archaea reveals strategies for static and dynamic osmo-response.</title>
        <authorList>
            <person name="Becker E.A."/>
            <person name="Seitzer P.M."/>
            <person name="Tritt A."/>
            <person name="Larsen D."/>
            <person name="Krusor M."/>
            <person name="Yao A.I."/>
            <person name="Wu D."/>
            <person name="Madern D."/>
            <person name="Eisen J.A."/>
            <person name="Darling A.E."/>
            <person name="Facciotti M.T."/>
        </authorList>
    </citation>
    <scope>NUCLEOTIDE SEQUENCE [LARGE SCALE GENOMIC DNA]</scope>
    <source>
        <strain evidence="2 3">2-9-1</strain>
    </source>
</reference>
<comment type="caution">
    <text evidence="2">The sequence shown here is derived from an EMBL/GenBank/DDBJ whole genome shotgun (WGS) entry which is preliminary data.</text>
</comment>
<evidence type="ECO:0000313" key="2">
    <source>
        <dbReference type="EMBL" id="ELZ25047.1"/>
    </source>
</evidence>
<keyword evidence="3" id="KW-1185">Reference proteome</keyword>
<protein>
    <submittedName>
        <fullName evidence="2">Uncharacterized protein</fullName>
    </submittedName>
</protein>
<dbReference type="Proteomes" id="UP000011626">
    <property type="component" value="Unassembled WGS sequence"/>
</dbReference>
<accession>M0CRP0</accession>
<dbReference type="AlphaFoldDB" id="M0CRP0"/>
<evidence type="ECO:0000256" key="1">
    <source>
        <dbReference type="SAM" id="MobiDB-lite"/>
    </source>
</evidence>